<comment type="caution">
    <text evidence="3">The sequence shown here is derived from an EMBL/GenBank/DDBJ whole genome shotgun (WGS) entry which is preliminary data.</text>
</comment>
<dbReference type="Proteomes" id="UP001390339">
    <property type="component" value="Unassembled WGS sequence"/>
</dbReference>
<protein>
    <submittedName>
        <fullName evidence="3">Uncharacterized protein</fullName>
    </submittedName>
</protein>
<sequence>MARKHQRPIIDPAQFAIPQYGPPYGPSNSHHQMLAPYSYHPAYSGMYMDPNGNHFFLHPLASTGDLPKAGHRHAVVKKGSMKGDAVKAQGDTAEVHQPEMQVIHAARQLYNQSEANLKSHEKLLAAYDNDTKPIRGYVHESHLLEHIWKLKVDKFQKDKPNEEQAPAAQKAKLAFCLDEMDKAAQHLLAELLSGEREHDCRTTVLEKLQQAGNRLRDLTDKASTYVNAHKDLVEELKTIKKLTDPKSSALYHIEKSEAGSQDQDQSQEGNDDDS</sequence>
<evidence type="ECO:0000313" key="3">
    <source>
        <dbReference type="EMBL" id="KAK8851437.1"/>
    </source>
</evidence>
<feature type="coiled-coil region" evidence="1">
    <location>
        <begin position="103"/>
        <end position="130"/>
    </location>
</feature>
<feature type="compositionally biased region" description="Polar residues" evidence="2">
    <location>
        <begin position="258"/>
        <end position="268"/>
    </location>
</feature>
<feature type="region of interest" description="Disordered" evidence="2">
    <location>
        <begin position="250"/>
        <end position="274"/>
    </location>
</feature>
<dbReference type="EMBL" id="JAPCWZ010000009">
    <property type="protein sequence ID" value="KAK8851437.1"/>
    <property type="molecule type" value="Genomic_DNA"/>
</dbReference>
<proteinExistence type="predicted"/>
<evidence type="ECO:0000256" key="1">
    <source>
        <dbReference type="SAM" id="Coils"/>
    </source>
</evidence>
<gene>
    <name evidence="3" type="ORF">PGQ11_013916</name>
</gene>
<organism evidence="3 4">
    <name type="scientific">Apiospora arundinis</name>
    <dbReference type="NCBI Taxonomy" id="335852"/>
    <lineage>
        <taxon>Eukaryota</taxon>
        <taxon>Fungi</taxon>
        <taxon>Dikarya</taxon>
        <taxon>Ascomycota</taxon>
        <taxon>Pezizomycotina</taxon>
        <taxon>Sordariomycetes</taxon>
        <taxon>Xylariomycetidae</taxon>
        <taxon>Amphisphaeriales</taxon>
        <taxon>Apiosporaceae</taxon>
        <taxon>Apiospora</taxon>
    </lineage>
</organism>
<keyword evidence="1" id="KW-0175">Coiled coil</keyword>
<reference evidence="3 4" key="1">
    <citation type="journal article" date="2024" name="IMA Fungus">
        <title>Apiospora arundinis, a panoply of carbohydrate-active enzymes and secondary metabolites.</title>
        <authorList>
            <person name="Sorensen T."/>
            <person name="Petersen C."/>
            <person name="Muurmann A.T."/>
            <person name="Christiansen J.V."/>
            <person name="Brundto M.L."/>
            <person name="Overgaard C.K."/>
            <person name="Boysen A.T."/>
            <person name="Wollenberg R.D."/>
            <person name="Larsen T.O."/>
            <person name="Sorensen J.L."/>
            <person name="Nielsen K.L."/>
            <person name="Sondergaard T.E."/>
        </authorList>
    </citation>
    <scope>NUCLEOTIDE SEQUENCE [LARGE SCALE GENOMIC DNA]</scope>
    <source>
        <strain evidence="3 4">AAU 773</strain>
    </source>
</reference>
<name>A0ABR2HQS8_9PEZI</name>
<evidence type="ECO:0000256" key="2">
    <source>
        <dbReference type="SAM" id="MobiDB-lite"/>
    </source>
</evidence>
<accession>A0ABR2HQS8</accession>
<keyword evidence="4" id="KW-1185">Reference proteome</keyword>
<evidence type="ECO:0000313" key="4">
    <source>
        <dbReference type="Proteomes" id="UP001390339"/>
    </source>
</evidence>